<dbReference type="PANTHER" id="PTHR43259:SF1">
    <property type="entry name" value="N-ACETYLTRANSFERASE DOMAIN-CONTAINING PROTEIN"/>
    <property type="match status" value="1"/>
</dbReference>
<dbReference type="EMBL" id="DVNB01000049">
    <property type="protein sequence ID" value="HIU57108.1"/>
    <property type="molecule type" value="Genomic_DNA"/>
</dbReference>
<gene>
    <name evidence="2" type="ORF">IAA61_04755</name>
</gene>
<dbReference type="GO" id="GO:0016747">
    <property type="term" value="F:acyltransferase activity, transferring groups other than amino-acyl groups"/>
    <property type="evidence" value="ECO:0007669"/>
    <property type="project" value="InterPro"/>
</dbReference>
<dbReference type="SUPFAM" id="SSF55729">
    <property type="entry name" value="Acyl-CoA N-acyltransferases (Nat)"/>
    <property type="match status" value="1"/>
</dbReference>
<dbReference type="AlphaFoldDB" id="A0A9D1MBL5"/>
<reference evidence="2" key="1">
    <citation type="submission" date="2020-10" db="EMBL/GenBank/DDBJ databases">
        <authorList>
            <person name="Gilroy R."/>
        </authorList>
    </citation>
    <scope>NUCLEOTIDE SEQUENCE</scope>
    <source>
        <strain evidence="2">USAMLcec3-3695</strain>
    </source>
</reference>
<dbReference type="PANTHER" id="PTHR43259">
    <property type="entry name" value="SPT10P"/>
    <property type="match status" value="1"/>
</dbReference>
<evidence type="ECO:0000313" key="2">
    <source>
        <dbReference type="EMBL" id="HIU57108.1"/>
    </source>
</evidence>
<accession>A0A9D1MBL5</accession>
<feature type="domain" description="N-acetyltransferase" evidence="1">
    <location>
        <begin position="1"/>
        <end position="121"/>
    </location>
</feature>
<name>A0A9D1MBL5_9FIRM</name>
<dbReference type="InterPro" id="IPR052829">
    <property type="entry name" value="N-acetyltransferase_domain"/>
</dbReference>
<comment type="caution">
    <text evidence="2">The sequence shown here is derived from an EMBL/GenBank/DDBJ whole genome shotgun (WGS) entry which is preliminary data.</text>
</comment>
<dbReference type="Gene3D" id="3.40.630.30">
    <property type="match status" value="1"/>
</dbReference>
<reference evidence="2" key="2">
    <citation type="journal article" date="2021" name="PeerJ">
        <title>Extensive microbial diversity within the chicken gut microbiome revealed by metagenomics and culture.</title>
        <authorList>
            <person name="Gilroy R."/>
            <person name="Ravi A."/>
            <person name="Getino M."/>
            <person name="Pursley I."/>
            <person name="Horton D.L."/>
            <person name="Alikhan N.F."/>
            <person name="Baker D."/>
            <person name="Gharbi K."/>
            <person name="Hall N."/>
            <person name="Watson M."/>
            <person name="Adriaenssens E.M."/>
            <person name="Foster-Nyarko E."/>
            <person name="Jarju S."/>
            <person name="Secka A."/>
            <person name="Antonio M."/>
            <person name="Oren A."/>
            <person name="Chaudhuri R.R."/>
            <person name="La Ragione R."/>
            <person name="Hildebrand F."/>
            <person name="Pallen M.J."/>
        </authorList>
    </citation>
    <scope>NUCLEOTIDE SEQUENCE</scope>
    <source>
        <strain evidence="2">USAMLcec3-3695</strain>
    </source>
</reference>
<evidence type="ECO:0000313" key="3">
    <source>
        <dbReference type="Proteomes" id="UP000824109"/>
    </source>
</evidence>
<dbReference type="PROSITE" id="PS51186">
    <property type="entry name" value="GNAT"/>
    <property type="match status" value="1"/>
</dbReference>
<dbReference type="InterPro" id="IPR000182">
    <property type="entry name" value="GNAT_dom"/>
</dbReference>
<dbReference type="Pfam" id="PF00583">
    <property type="entry name" value="Acetyltransf_1"/>
    <property type="match status" value="1"/>
</dbReference>
<dbReference type="Proteomes" id="UP000824109">
    <property type="component" value="Unassembled WGS sequence"/>
</dbReference>
<sequence>MKHDKHINEREMLELLSFGRVYIAEKDGRFAGWLRYSMFWGNTPFMDMLYVLEEHRGRGIGTELVAFWEERMRGLGYETAMTSTVSDEYAQHLYYKLGYRAVGGFTPYGEPYELILEKRLVTKHL</sequence>
<organism evidence="2 3">
    <name type="scientific">Candidatus Ornithomonoglobus merdipullorum</name>
    <dbReference type="NCBI Taxonomy" id="2840895"/>
    <lineage>
        <taxon>Bacteria</taxon>
        <taxon>Bacillati</taxon>
        <taxon>Bacillota</taxon>
        <taxon>Clostridia</taxon>
        <taxon>Candidatus Ornithomonoglobus</taxon>
    </lineage>
</organism>
<proteinExistence type="predicted"/>
<dbReference type="InterPro" id="IPR016181">
    <property type="entry name" value="Acyl_CoA_acyltransferase"/>
</dbReference>
<evidence type="ECO:0000259" key="1">
    <source>
        <dbReference type="PROSITE" id="PS51186"/>
    </source>
</evidence>
<protein>
    <submittedName>
        <fullName evidence="2">GNAT family N-acetyltransferase</fullName>
    </submittedName>
</protein>
<dbReference type="CDD" id="cd04301">
    <property type="entry name" value="NAT_SF"/>
    <property type="match status" value="1"/>
</dbReference>